<reference evidence="1 2" key="1">
    <citation type="submission" date="2019-08" db="EMBL/GenBank/DDBJ databases">
        <title>Flavobacterium alkalisoli sp. nov., isolated from rhizosphere soil of Suaeda salsa.</title>
        <authorList>
            <person name="Sun J.-Q."/>
            <person name="Xu L."/>
        </authorList>
    </citation>
    <scope>NUCLEOTIDE SEQUENCE [LARGE SCALE GENOMIC DNA]</scope>
    <source>
        <strain evidence="1 2">XS-5</strain>
    </source>
</reference>
<proteinExistence type="predicted"/>
<dbReference type="OrthoDB" id="893711at2"/>
<organism evidence="1 2">
    <name type="scientific">Flavobacterium alkalisoli</name>
    <dbReference type="NCBI Taxonomy" id="2602769"/>
    <lineage>
        <taxon>Bacteria</taxon>
        <taxon>Pseudomonadati</taxon>
        <taxon>Bacteroidota</taxon>
        <taxon>Flavobacteriia</taxon>
        <taxon>Flavobacteriales</taxon>
        <taxon>Flavobacteriaceae</taxon>
        <taxon>Flavobacterium</taxon>
    </lineage>
</organism>
<dbReference type="KEGG" id="fak:FUA48_01940"/>
<evidence type="ECO:0000313" key="1">
    <source>
        <dbReference type="EMBL" id="QEE48377.1"/>
    </source>
</evidence>
<accession>A0A5B9FUI0</accession>
<evidence type="ECO:0000313" key="2">
    <source>
        <dbReference type="Proteomes" id="UP000321222"/>
    </source>
</evidence>
<dbReference type="AlphaFoldDB" id="A0A5B9FUI0"/>
<protein>
    <submittedName>
        <fullName evidence="1">Uncharacterized protein</fullName>
    </submittedName>
</protein>
<dbReference type="RefSeq" id="WP_147581869.1">
    <property type="nucleotide sequence ID" value="NZ_CP042831.1"/>
</dbReference>
<keyword evidence="2" id="KW-1185">Reference proteome</keyword>
<dbReference type="Proteomes" id="UP000321222">
    <property type="component" value="Chromosome"/>
</dbReference>
<name>A0A5B9FUI0_9FLAO</name>
<dbReference type="EMBL" id="CP042831">
    <property type="protein sequence ID" value="QEE48377.1"/>
    <property type="molecule type" value="Genomic_DNA"/>
</dbReference>
<sequence length="125" mass="14073">MPLSDSNLNSLMLEIHNSINSYSNELSENVTYPPGGELTEAEKEELKKISNNPVLKSALQKITADTAAAVVFDIFCLIDGVTDPADEWTGIKLEDIAEDEEPEPEEMMLHDKFYDTYPDRDQHKI</sequence>
<gene>
    <name evidence="1" type="ORF">FUA48_01940</name>
</gene>